<comment type="subcellular location">
    <subcellularLocation>
        <location evidence="1">Virion</location>
    </subcellularLocation>
</comment>
<dbReference type="Proteomes" id="UP000596379">
    <property type="component" value="Segment"/>
</dbReference>
<evidence type="ECO:0000256" key="3">
    <source>
        <dbReference type="SAM" id="Coils"/>
    </source>
</evidence>
<dbReference type="Pfam" id="PF18668">
    <property type="entry name" value="Tail_spike_N"/>
    <property type="match status" value="1"/>
</dbReference>
<feature type="domain" description="Tail spike TSP1/Gp66 N-terminal" evidence="6">
    <location>
        <begin position="240"/>
        <end position="299"/>
    </location>
</feature>
<feature type="coiled-coil region" evidence="3">
    <location>
        <begin position="15"/>
        <end position="42"/>
    </location>
</feature>
<protein>
    <submittedName>
        <fullName evidence="7">Tail spike protein</fullName>
    </submittedName>
</protein>
<evidence type="ECO:0000313" key="8">
    <source>
        <dbReference type="Proteomes" id="UP000596379"/>
    </source>
</evidence>
<organism evidence="7 8">
    <name type="scientific">Klebsiella phage vB_KpP_FBKp27</name>
    <dbReference type="NCBI Taxonomy" id="2801837"/>
    <lineage>
        <taxon>Viruses</taxon>
        <taxon>Duplodnaviria</taxon>
        <taxon>Heunggongvirae</taxon>
        <taxon>Uroviricota</taxon>
        <taxon>Caudoviricetes</taxon>
        <taxon>Schitoviridae</taxon>
        <taxon>Efbeekayvirus</taxon>
        <taxon>Efbeekayvirus Fbkp27</taxon>
    </lineage>
</organism>
<dbReference type="Pfam" id="PF12708">
    <property type="entry name" value="Pect-lyase_RHGA_epim"/>
    <property type="match status" value="1"/>
</dbReference>
<dbReference type="InterPro" id="IPR012334">
    <property type="entry name" value="Pectin_lyas_fold"/>
</dbReference>
<keyword evidence="2" id="KW-0946">Virion</keyword>
<gene>
    <name evidence="7" type="ORF">vBKpPFBKp27_093</name>
</gene>
<evidence type="ECO:0000256" key="1">
    <source>
        <dbReference type="ARBA" id="ARBA00004328"/>
    </source>
</evidence>
<evidence type="ECO:0000259" key="4">
    <source>
        <dbReference type="Pfam" id="PF12708"/>
    </source>
</evidence>
<dbReference type="EMBL" id="MW394388">
    <property type="protein sequence ID" value="QQV91602.1"/>
    <property type="molecule type" value="Genomic_DNA"/>
</dbReference>
<sequence length="861" mass="91348">MHNGCSPCTSNNEIQQAVNDALALEKENLEQYETNAAQSADDAAKEAAKAAESASAAAQSQTNAETAAGTAVAASKVVTDTAVVLEETAESIKSMGEDLGNQIASIQTLRYRLVITEPTTTIVLPESLSIFNVRTIDIQGITMDVDEHFSFDKASRTVTLFDPITAEEIAEAASEGIFVVVICDVYNTDDPTSFPLTVATDKGATLIGTATGNTLQEELDIFTADAFAQWKRLLAEAAYNLVPGSFETGGTLTDSSDALWDRVNNQCYVWAGTLPKTVPANSTPALSGGISSTGWISVANNTLKALIAAATGSTLVGFLQSGTGATATTVWRKFSRIIDVADFGAVGDGVTDDTLAVQRAITAAGWGTVKFEANKTYMTGNLSTTTGVTLQGHSKRGNSQIKAIPGTTGNHLTCSAASAPTIRYIDFRGDWTSPGSRANPTPPDVLGALNGIYLTSASQYATSIQVFHSSISYYSGYGMYTGSARNMGRMEYTSCLYCALQCLYISSGVDWMIEGCSFGRSLADEGMYINCSSFRMSNSESYENQGSGITLGPTATVTRITGNWFNTNGKNGCYYKTPGGTEGHFSDGNIFFANGWASKTADEVATNNYANIRIAGGISNFKASNIHFNYGSTSTERRVAYCVYRENSQLNYIGTGDVVTTFSSTVTSACSEIGYSNFDTEATRQTQSGTVQGWRHTFKQYAYTPTTVVASYQTYYKSYAGLEITPSGINIGNGDAAATSFVTGNGTQNTLYKLGAPRVTYAALTAGATMSATATPWVYYSTLTTDAVFNLPATLGLNDGTVVKFKKSIAAPTYTFAPTLNSDGTIATILGPAGVGQTSVAVTDTKEYTFVWNAANNRWIM</sequence>
<evidence type="ECO:0000256" key="2">
    <source>
        <dbReference type="ARBA" id="ARBA00022844"/>
    </source>
</evidence>
<feature type="domain" description="Right handed beta helix" evidence="5">
    <location>
        <begin position="450"/>
        <end position="576"/>
    </location>
</feature>
<name>A0A7U0J6N9_9CAUD</name>
<dbReference type="Pfam" id="PF13229">
    <property type="entry name" value="Beta_helix"/>
    <property type="match status" value="1"/>
</dbReference>
<dbReference type="SUPFAM" id="SSF51126">
    <property type="entry name" value="Pectin lyase-like"/>
    <property type="match status" value="1"/>
</dbReference>
<dbReference type="InterPro" id="IPR040775">
    <property type="entry name" value="Tail_spike_N"/>
</dbReference>
<dbReference type="Gene3D" id="2.160.20.10">
    <property type="entry name" value="Single-stranded right-handed beta-helix, Pectin lyase-like"/>
    <property type="match status" value="1"/>
</dbReference>
<accession>A0A7U0J6N9</accession>
<dbReference type="GO" id="GO:0051701">
    <property type="term" value="P:biological process involved in interaction with host"/>
    <property type="evidence" value="ECO:0007669"/>
    <property type="project" value="UniProtKB-ARBA"/>
</dbReference>
<feature type="domain" description="Rhamnogalacturonase A/B/Epimerase-like pectate lyase" evidence="4">
    <location>
        <begin position="338"/>
        <end position="415"/>
    </location>
</feature>
<reference evidence="7 8" key="1">
    <citation type="submission" date="2020-12" db="EMBL/GenBank/DDBJ databases">
        <title>Genomic characterization of four novel bacteriophages infecting Klebsiella pneumoniae.</title>
        <authorList>
            <person name="Estrada Bonilla B."/>
            <person name="Costa A.R."/>
            <person name="van Rossum T."/>
            <person name="Hagedoorn S."/>
            <person name="Wallinga H."/>
            <person name="Xiao M."/>
            <person name="Song W."/>
            <person name="Haas P.-J."/>
            <person name="Nobrega F.L."/>
            <person name="Brouns S.J.J."/>
        </authorList>
    </citation>
    <scope>NUCLEOTIDE SEQUENCE [LARGE SCALE GENOMIC DNA]</scope>
</reference>
<dbReference type="InterPro" id="IPR039448">
    <property type="entry name" value="Beta_helix"/>
</dbReference>
<dbReference type="InterPro" id="IPR011050">
    <property type="entry name" value="Pectin_lyase_fold/virulence"/>
</dbReference>
<proteinExistence type="predicted"/>
<dbReference type="Gene3D" id="2.10.10.80">
    <property type="match status" value="1"/>
</dbReference>
<keyword evidence="8" id="KW-1185">Reference proteome</keyword>
<evidence type="ECO:0000259" key="5">
    <source>
        <dbReference type="Pfam" id="PF13229"/>
    </source>
</evidence>
<dbReference type="GO" id="GO:0019058">
    <property type="term" value="P:viral life cycle"/>
    <property type="evidence" value="ECO:0007669"/>
    <property type="project" value="UniProtKB-ARBA"/>
</dbReference>
<evidence type="ECO:0000313" key="7">
    <source>
        <dbReference type="EMBL" id="QQV91602.1"/>
    </source>
</evidence>
<evidence type="ECO:0000259" key="6">
    <source>
        <dbReference type="Pfam" id="PF18668"/>
    </source>
</evidence>
<keyword evidence="3" id="KW-0175">Coiled coil</keyword>
<dbReference type="InterPro" id="IPR024535">
    <property type="entry name" value="RHGA/B-epi-like_pectate_lyase"/>
</dbReference>
<dbReference type="GO" id="GO:0044423">
    <property type="term" value="C:virion component"/>
    <property type="evidence" value="ECO:0007669"/>
    <property type="project" value="UniProtKB-KW"/>
</dbReference>